<dbReference type="GO" id="GO:0016757">
    <property type="term" value="F:glycosyltransferase activity"/>
    <property type="evidence" value="ECO:0007669"/>
    <property type="project" value="InterPro"/>
</dbReference>
<proteinExistence type="predicted"/>
<evidence type="ECO:0000256" key="1">
    <source>
        <dbReference type="ARBA" id="ARBA00022679"/>
    </source>
</evidence>
<dbReference type="RefSeq" id="WP_044163142.1">
    <property type="nucleotide sequence ID" value="NZ_JACIER010000016.1"/>
</dbReference>
<dbReference type="AlphaFoldDB" id="A0A840D1P2"/>
<keyword evidence="4" id="KW-1185">Reference proteome</keyword>
<name>A0A840D1P2_9BACE</name>
<reference evidence="3" key="1">
    <citation type="submission" date="2020-08" db="EMBL/GenBank/DDBJ databases">
        <title>Genomic Encyclopedia of Type Strains, Phase IV (KMG-IV): sequencing the most valuable type-strain genomes for metagenomic binning, comparative biology and taxonomic classification.</title>
        <authorList>
            <person name="Goeker M."/>
        </authorList>
    </citation>
    <scope>NUCLEOTIDE SEQUENCE [LARGE SCALE GENOMIC DNA]</scope>
    <source>
        <strain evidence="3">DSM 105720</strain>
    </source>
</reference>
<feature type="domain" description="Glycosyl transferase family 1" evidence="2">
    <location>
        <begin position="177"/>
        <end position="335"/>
    </location>
</feature>
<evidence type="ECO:0000259" key="2">
    <source>
        <dbReference type="Pfam" id="PF00534"/>
    </source>
</evidence>
<accession>A0A840D1P2</accession>
<dbReference type="EMBL" id="JACIER010000016">
    <property type="protein sequence ID" value="MBB4045536.1"/>
    <property type="molecule type" value="Genomic_DNA"/>
</dbReference>
<dbReference type="GO" id="GO:0009103">
    <property type="term" value="P:lipopolysaccharide biosynthetic process"/>
    <property type="evidence" value="ECO:0007669"/>
    <property type="project" value="TreeGrafter"/>
</dbReference>
<protein>
    <submittedName>
        <fullName evidence="3">Glycosyltransferase involved in cell wall biosynthesis</fullName>
    </submittedName>
</protein>
<evidence type="ECO:0000313" key="4">
    <source>
        <dbReference type="Proteomes" id="UP000560658"/>
    </source>
</evidence>
<organism evidence="3 4">
    <name type="scientific">Bacteroides reticulotermitis</name>
    <dbReference type="NCBI Taxonomy" id="1133319"/>
    <lineage>
        <taxon>Bacteria</taxon>
        <taxon>Pseudomonadati</taxon>
        <taxon>Bacteroidota</taxon>
        <taxon>Bacteroidia</taxon>
        <taxon>Bacteroidales</taxon>
        <taxon>Bacteroidaceae</taxon>
        <taxon>Bacteroides</taxon>
    </lineage>
</organism>
<dbReference type="Gene3D" id="3.40.50.2000">
    <property type="entry name" value="Glycogen Phosphorylase B"/>
    <property type="match status" value="2"/>
</dbReference>
<dbReference type="Pfam" id="PF00534">
    <property type="entry name" value="Glycos_transf_1"/>
    <property type="match status" value="1"/>
</dbReference>
<gene>
    <name evidence="3" type="ORF">GGR06_003351</name>
</gene>
<dbReference type="InterPro" id="IPR001296">
    <property type="entry name" value="Glyco_trans_1"/>
</dbReference>
<dbReference type="Proteomes" id="UP000560658">
    <property type="component" value="Unassembled WGS sequence"/>
</dbReference>
<comment type="caution">
    <text evidence="3">The sequence shown here is derived from an EMBL/GenBank/DDBJ whole genome shotgun (WGS) entry which is preliminary data.</text>
</comment>
<evidence type="ECO:0000313" key="3">
    <source>
        <dbReference type="EMBL" id="MBB4045536.1"/>
    </source>
</evidence>
<dbReference type="PANTHER" id="PTHR46401">
    <property type="entry name" value="GLYCOSYLTRANSFERASE WBBK-RELATED"/>
    <property type="match status" value="1"/>
</dbReference>
<dbReference type="PANTHER" id="PTHR46401:SF2">
    <property type="entry name" value="GLYCOSYLTRANSFERASE WBBK-RELATED"/>
    <property type="match status" value="1"/>
</dbReference>
<dbReference type="SUPFAM" id="SSF53756">
    <property type="entry name" value="UDP-Glycosyltransferase/glycogen phosphorylase"/>
    <property type="match status" value="1"/>
</dbReference>
<sequence length="365" mass="43232">MKKTIYWITADYFIDVDFLLVPYLQKHSDLDIEWIVLQGSRSNIDILESLNCRKYKLRYRYKDPRIVLDYATIFKEINEKNIDIIYSDYLGTPFYYPVLFTYSKKIPVIHAAHNVIPYQGWPNRRLMTCYINYIFRKNHYFQIFSKHLTSFFEEKYPEKSVFYCPMTVKGYGDVQTSKYRIDKSKTNLLFFGNIKSNKRLDLLIAAIKMLSEESKSKIHLTIAGKCEEIAKYTSLISDCECISAYLNRIDDREIAELFTKHDFLVLPYEEVAQSGPQMIAYYYNLPVIASNINGFNEKIVDKVNGFLFEVNNIESLKKTIKQVIDLSETQRDTMKRNLRQYINDNYSLECIALQYLEYFKTIRSC</sequence>
<dbReference type="CDD" id="cd03801">
    <property type="entry name" value="GT4_PimA-like"/>
    <property type="match status" value="1"/>
</dbReference>
<keyword evidence="1" id="KW-0808">Transferase</keyword>